<proteinExistence type="predicted"/>
<dbReference type="Proteomes" id="UP001242480">
    <property type="component" value="Unassembled WGS sequence"/>
</dbReference>
<dbReference type="InterPro" id="IPR043129">
    <property type="entry name" value="ATPase_NBD"/>
</dbReference>
<dbReference type="RefSeq" id="WP_307275911.1">
    <property type="nucleotide sequence ID" value="NZ_JAUSVX010000008.1"/>
</dbReference>
<dbReference type="GO" id="GO:0016301">
    <property type="term" value="F:kinase activity"/>
    <property type="evidence" value="ECO:0007669"/>
    <property type="project" value="UniProtKB-KW"/>
</dbReference>
<reference evidence="1 2" key="1">
    <citation type="submission" date="2023-07" db="EMBL/GenBank/DDBJ databases">
        <title>Genomic Encyclopedia of Type Strains, Phase IV (KMG-IV): sequencing the most valuable type-strain genomes for metagenomic binning, comparative biology and taxonomic classification.</title>
        <authorList>
            <person name="Goeker M."/>
        </authorList>
    </citation>
    <scope>NUCLEOTIDE SEQUENCE [LARGE SCALE GENOMIC DNA]</scope>
    <source>
        <strain evidence="1 2">DSM 19619</strain>
    </source>
</reference>
<accession>A0ABU0JC83</accession>
<dbReference type="PANTHER" id="PTHR18964">
    <property type="entry name" value="ROK (REPRESSOR, ORF, KINASE) FAMILY"/>
    <property type="match status" value="1"/>
</dbReference>
<dbReference type="Gene3D" id="3.30.420.40">
    <property type="match status" value="2"/>
</dbReference>
<dbReference type="SUPFAM" id="SSF46785">
    <property type="entry name" value="Winged helix' DNA-binding domain"/>
    <property type="match status" value="1"/>
</dbReference>
<dbReference type="EMBL" id="JAUSVX010000008">
    <property type="protein sequence ID" value="MDQ0471195.1"/>
    <property type="molecule type" value="Genomic_DNA"/>
</dbReference>
<name>A0ABU0JC83_9HYPH</name>
<evidence type="ECO:0000313" key="1">
    <source>
        <dbReference type="EMBL" id="MDQ0471195.1"/>
    </source>
</evidence>
<dbReference type="SUPFAM" id="SSF53067">
    <property type="entry name" value="Actin-like ATPase domain"/>
    <property type="match status" value="1"/>
</dbReference>
<comment type="caution">
    <text evidence="1">The sequence shown here is derived from an EMBL/GenBank/DDBJ whole genome shotgun (WGS) entry which is preliminary data.</text>
</comment>
<dbReference type="Gene3D" id="1.10.10.10">
    <property type="entry name" value="Winged helix-like DNA-binding domain superfamily/Winged helix DNA-binding domain"/>
    <property type="match status" value="1"/>
</dbReference>
<organism evidence="1 2">
    <name type="scientific">Labrys wisconsinensis</name>
    <dbReference type="NCBI Taxonomy" id="425677"/>
    <lineage>
        <taxon>Bacteria</taxon>
        <taxon>Pseudomonadati</taxon>
        <taxon>Pseudomonadota</taxon>
        <taxon>Alphaproteobacteria</taxon>
        <taxon>Hyphomicrobiales</taxon>
        <taxon>Xanthobacteraceae</taxon>
        <taxon>Labrys</taxon>
    </lineage>
</organism>
<gene>
    <name evidence="1" type="ORF">QO011_004218</name>
</gene>
<dbReference type="InterPro" id="IPR036390">
    <property type="entry name" value="WH_DNA-bd_sf"/>
</dbReference>
<dbReference type="PANTHER" id="PTHR18964:SF173">
    <property type="entry name" value="GLUCOKINASE"/>
    <property type="match status" value="1"/>
</dbReference>
<keyword evidence="2" id="KW-1185">Reference proteome</keyword>
<keyword evidence="1" id="KW-0418">Kinase</keyword>
<protein>
    <submittedName>
        <fullName evidence="1">NBD/HSP70 family sugar kinase</fullName>
    </submittedName>
</protein>
<evidence type="ECO:0000313" key="2">
    <source>
        <dbReference type="Proteomes" id="UP001242480"/>
    </source>
</evidence>
<dbReference type="InterPro" id="IPR036388">
    <property type="entry name" value="WH-like_DNA-bd_sf"/>
</dbReference>
<keyword evidence="1" id="KW-0808">Transferase</keyword>
<dbReference type="InterPro" id="IPR000600">
    <property type="entry name" value="ROK"/>
</dbReference>
<dbReference type="Pfam" id="PF00480">
    <property type="entry name" value="ROK"/>
    <property type="match status" value="1"/>
</dbReference>
<sequence>MRGHLTTAGAGPVLSLILSRQAASRPALERVSGLSRATIAQRLAVLFEAGLIVEAEATLPSGGRPARTMALNTGFGTVLAADIGESVIRMALTDLAPRVLDQVLVAMDVASGPAAILEAISRGCRDLLARRADWTAPVLGLGLTLPAPVDYDLGRVVGPSVMRAWDDFDIRGVLRRELAIDVFADNDVNLMTLAEHRLMWPDRDDLHFIKAGTGIGSGMIMGGRIYRGARGASGDIGHIQFDAPTAPLCRCGKRGCLEARAAGWAIARDLREAGFEARDARDVMALFDAGVPEAIQGVRGAGRVLGQVAADVVSVLNPAVIVVGGTLARAGEHLLAGIREHVYQRCLPLAVRDLEIVASRMGSDAGILGAAQLVIDEQLKPGTVEGLIEKALEKRAA</sequence>